<name>A0AAV4N588_CAEEX</name>
<sequence>MLNSYYRYQFINSIIEKSGAAGREHPRFFNLRTLPEERRKQTRKPRALQNTREKGGPLCTCPRAPHERRIALMGGLIESPFRQLPHSALLIGACVCAAPISR</sequence>
<keyword evidence="3" id="KW-1185">Reference proteome</keyword>
<comment type="caution">
    <text evidence="2">The sequence shown here is derived from an EMBL/GenBank/DDBJ whole genome shotgun (WGS) entry which is preliminary data.</text>
</comment>
<organism evidence="2 3">
    <name type="scientific">Caerostris extrusa</name>
    <name type="common">Bark spider</name>
    <name type="synonym">Caerostris bankana</name>
    <dbReference type="NCBI Taxonomy" id="172846"/>
    <lineage>
        <taxon>Eukaryota</taxon>
        <taxon>Metazoa</taxon>
        <taxon>Ecdysozoa</taxon>
        <taxon>Arthropoda</taxon>
        <taxon>Chelicerata</taxon>
        <taxon>Arachnida</taxon>
        <taxon>Araneae</taxon>
        <taxon>Araneomorphae</taxon>
        <taxon>Entelegynae</taxon>
        <taxon>Araneoidea</taxon>
        <taxon>Araneidae</taxon>
        <taxon>Caerostris</taxon>
    </lineage>
</organism>
<dbReference type="EMBL" id="BPLR01002952">
    <property type="protein sequence ID" value="GIX79591.1"/>
    <property type="molecule type" value="Genomic_DNA"/>
</dbReference>
<evidence type="ECO:0000256" key="1">
    <source>
        <dbReference type="SAM" id="MobiDB-lite"/>
    </source>
</evidence>
<reference evidence="2 3" key="1">
    <citation type="submission" date="2021-06" db="EMBL/GenBank/DDBJ databases">
        <title>Caerostris extrusa draft genome.</title>
        <authorList>
            <person name="Kono N."/>
            <person name="Arakawa K."/>
        </authorList>
    </citation>
    <scope>NUCLEOTIDE SEQUENCE [LARGE SCALE GENOMIC DNA]</scope>
</reference>
<dbReference type="AlphaFoldDB" id="A0AAV4N588"/>
<accession>A0AAV4N588</accession>
<feature type="region of interest" description="Disordered" evidence="1">
    <location>
        <begin position="37"/>
        <end position="60"/>
    </location>
</feature>
<evidence type="ECO:0000313" key="3">
    <source>
        <dbReference type="Proteomes" id="UP001054945"/>
    </source>
</evidence>
<evidence type="ECO:0000313" key="2">
    <source>
        <dbReference type="EMBL" id="GIX79591.1"/>
    </source>
</evidence>
<protein>
    <submittedName>
        <fullName evidence="2">Uncharacterized protein</fullName>
    </submittedName>
</protein>
<proteinExistence type="predicted"/>
<dbReference type="Proteomes" id="UP001054945">
    <property type="component" value="Unassembled WGS sequence"/>
</dbReference>
<gene>
    <name evidence="2" type="ORF">CEXT_51591</name>
</gene>